<feature type="transmembrane region" description="Helical" evidence="5">
    <location>
        <begin position="321"/>
        <end position="341"/>
    </location>
</feature>
<reference evidence="8" key="1">
    <citation type="journal article" date="2019" name="Int. J. Syst. Evol. Microbiol.">
        <title>The Global Catalogue of Microorganisms (GCM) 10K type strain sequencing project: providing services to taxonomists for standard genome sequencing and annotation.</title>
        <authorList>
            <consortium name="The Broad Institute Genomics Platform"/>
            <consortium name="The Broad Institute Genome Sequencing Center for Infectious Disease"/>
            <person name="Wu L."/>
            <person name="Ma J."/>
        </authorList>
    </citation>
    <scope>NUCLEOTIDE SEQUENCE [LARGE SCALE GENOMIC DNA]</scope>
    <source>
        <strain evidence="8">CGMCC 1.10759</strain>
    </source>
</reference>
<feature type="transmembrane region" description="Helical" evidence="5">
    <location>
        <begin position="45"/>
        <end position="64"/>
    </location>
</feature>
<keyword evidence="4 5" id="KW-0472">Membrane</keyword>
<accession>A0ABV8T332</accession>
<dbReference type="PANTHER" id="PTHR37422:SF13">
    <property type="entry name" value="LIPOPOLYSACCHARIDE BIOSYNTHESIS PROTEIN PA4999-RELATED"/>
    <property type="match status" value="1"/>
</dbReference>
<feature type="transmembrane region" description="Helical" evidence="5">
    <location>
        <begin position="99"/>
        <end position="118"/>
    </location>
</feature>
<proteinExistence type="predicted"/>
<evidence type="ECO:0000256" key="1">
    <source>
        <dbReference type="ARBA" id="ARBA00004141"/>
    </source>
</evidence>
<feature type="transmembrane region" description="Helical" evidence="5">
    <location>
        <begin position="381"/>
        <end position="409"/>
    </location>
</feature>
<dbReference type="Pfam" id="PF04932">
    <property type="entry name" value="Wzy_C"/>
    <property type="match status" value="1"/>
</dbReference>
<dbReference type="PANTHER" id="PTHR37422">
    <property type="entry name" value="TEICHURONIC ACID BIOSYNTHESIS PROTEIN TUAE"/>
    <property type="match status" value="1"/>
</dbReference>
<feature type="transmembrane region" description="Helical" evidence="5">
    <location>
        <begin position="76"/>
        <end position="93"/>
    </location>
</feature>
<evidence type="ECO:0000259" key="6">
    <source>
        <dbReference type="Pfam" id="PF04932"/>
    </source>
</evidence>
<dbReference type="GO" id="GO:0016874">
    <property type="term" value="F:ligase activity"/>
    <property type="evidence" value="ECO:0007669"/>
    <property type="project" value="UniProtKB-KW"/>
</dbReference>
<gene>
    <name evidence="7" type="ORF">ACFPN2_29810</name>
</gene>
<keyword evidence="7" id="KW-0436">Ligase</keyword>
<protein>
    <submittedName>
        <fullName evidence="7">O-antigen ligase family protein</fullName>
    </submittedName>
</protein>
<evidence type="ECO:0000256" key="2">
    <source>
        <dbReference type="ARBA" id="ARBA00022692"/>
    </source>
</evidence>
<feature type="transmembrane region" description="Helical" evidence="5">
    <location>
        <begin position="198"/>
        <end position="229"/>
    </location>
</feature>
<evidence type="ECO:0000313" key="7">
    <source>
        <dbReference type="EMBL" id="MFC4313313.1"/>
    </source>
</evidence>
<feature type="transmembrane region" description="Helical" evidence="5">
    <location>
        <begin position="20"/>
        <end position="39"/>
    </location>
</feature>
<keyword evidence="8" id="KW-1185">Reference proteome</keyword>
<sequence length="445" mass="49596">MKTKAKEFSPEEAEKSTRYLYWWLLLALFFEYGRPAAYFKPLGLLPLNSAIPLVLFLVTCFAKGLRPWNRIFADGLAKWPFIFLGAVLASMLWATVGGYSFIVFQKMLGYLFIYIMIVRICTSRERVNGVALTLIVSHLFLLVMNPEVVLSPTTRHYVIGATFLGDGNDYSMSMCILLGFQLNIALNQTTKFKKMFSWFLLGLLMLTIIGTQSRGATLGMVGVFGYMWWRSPRKAAGVVAIVVAVIGVLLYAPAVYFERMGTLSAPQEDSSAEGRIHAWRAGTKMALHNPLGVGAGNFPNNFPKYRGPDAPVRWMTAHSMYFLILGELGILGLLMLFKLVFGNFRSNVRLRKRLEEEQERLKEPTRFAADIRALNAYNGSIIGLAIAGGFLSVTYYPHIFVMVGVCVALRRVMAEEAGLVDAPAAARKRAGTRRLRPGAEQIPAT</sequence>
<evidence type="ECO:0000313" key="8">
    <source>
        <dbReference type="Proteomes" id="UP001595904"/>
    </source>
</evidence>
<dbReference type="EMBL" id="JBHSDU010000015">
    <property type="protein sequence ID" value="MFC4313313.1"/>
    <property type="molecule type" value="Genomic_DNA"/>
</dbReference>
<feature type="transmembrane region" description="Helical" evidence="5">
    <location>
        <begin position="170"/>
        <end position="186"/>
    </location>
</feature>
<name>A0ABV8T332_9GAMM</name>
<evidence type="ECO:0000256" key="3">
    <source>
        <dbReference type="ARBA" id="ARBA00022989"/>
    </source>
</evidence>
<feature type="transmembrane region" description="Helical" evidence="5">
    <location>
        <begin position="235"/>
        <end position="257"/>
    </location>
</feature>
<feature type="domain" description="O-antigen ligase-related" evidence="6">
    <location>
        <begin position="200"/>
        <end position="337"/>
    </location>
</feature>
<dbReference type="InterPro" id="IPR051533">
    <property type="entry name" value="WaaL-like"/>
</dbReference>
<dbReference type="Proteomes" id="UP001595904">
    <property type="component" value="Unassembled WGS sequence"/>
</dbReference>
<comment type="caution">
    <text evidence="7">The sequence shown here is derived from an EMBL/GenBank/DDBJ whole genome shotgun (WGS) entry which is preliminary data.</text>
</comment>
<evidence type="ECO:0000256" key="4">
    <source>
        <dbReference type="ARBA" id="ARBA00023136"/>
    </source>
</evidence>
<comment type="subcellular location">
    <subcellularLocation>
        <location evidence="1">Membrane</location>
        <topology evidence="1">Multi-pass membrane protein</topology>
    </subcellularLocation>
</comment>
<evidence type="ECO:0000256" key="5">
    <source>
        <dbReference type="SAM" id="Phobius"/>
    </source>
</evidence>
<organism evidence="7 8">
    <name type="scientific">Steroidobacter flavus</name>
    <dbReference type="NCBI Taxonomy" id="1842136"/>
    <lineage>
        <taxon>Bacteria</taxon>
        <taxon>Pseudomonadati</taxon>
        <taxon>Pseudomonadota</taxon>
        <taxon>Gammaproteobacteria</taxon>
        <taxon>Steroidobacterales</taxon>
        <taxon>Steroidobacteraceae</taxon>
        <taxon>Steroidobacter</taxon>
    </lineage>
</organism>
<feature type="transmembrane region" description="Helical" evidence="5">
    <location>
        <begin position="130"/>
        <end position="150"/>
    </location>
</feature>
<keyword evidence="2 5" id="KW-0812">Transmembrane</keyword>
<keyword evidence="3 5" id="KW-1133">Transmembrane helix</keyword>
<dbReference type="RefSeq" id="WP_380603515.1">
    <property type="nucleotide sequence ID" value="NZ_JBHSDU010000015.1"/>
</dbReference>
<dbReference type="InterPro" id="IPR007016">
    <property type="entry name" value="O-antigen_ligase-rel_domated"/>
</dbReference>